<keyword evidence="1" id="KW-0479">Metal-binding</keyword>
<feature type="region of interest" description="Disordered" evidence="5">
    <location>
        <begin position="250"/>
        <end position="273"/>
    </location>
</feature>
<reference evidence="8" key="1">
    <citation type="submission" date="2010-08" db="EMBL/GenBank/DDBJ databases">
        <authorList>
            <consortium name="Caenorhabditis japonica Sequencing Consortium"/>
            <person name="Wilson R.K."/>
        </authorList>
    </citation>
    <scope>NUCLEOTIDE SEQUENCE [LARGE SCALE GENOMIC DNA]</scope>
    <source>
        <strain evidence="8">DF5081</strain>
    </source>
</reference>
<dbReference type="GO" id="GO:0008270">
    <property type="term" value="F:zinc ion binding"/>
    <property type="evidence" value="ECO:0007669"/>
    <property type="project" value="UniProtKB-KW"/>
</dbReference>
<evidence type="ECO:0000256" key="1">
    <source>
        <dbReference type="ARBA" id="ARBA00022723"/>
    </source>
</evidence>
<name>A0A8R1HYA5_CAEJA</name>
<evidence type="ECO:0000313" key="8">
    <source>
        <dbReference type="Proteomes" id="UP000005237"/>
    </source>
</evidence>
<dbReference type="GO" id="GO:0000981">
    <property type="term" value="F:DNA-binding transcription factor activity, RNA polymerase II-specific"/>
    <property type="evidence" value="ECO:0007669"/>
    <property type="project" value="TreeGrafter"/>
</dbReference>
<evidence type="ECO:0000256" key="2">
    <source>
        <dbReference type="ARBA" id="ARBA00022771"/>
    </source>
</evidence>
<dbReference type="PROSITE" id="PS50157">
    <property type="entry name" value="ZINC_FINGER_C2H2_2"/>
    <property type="match status" value="2"/>
</dbReference>
<feature type="compositionally biased region" description="Basic and acidic residues" evidence="5">
    <location>
        <begin position="90"/>
        <end position="99"/>
    </location>
</feature>
<feature type="region of interest" description="Disordered" evidence="5">
    <location>
        <begin position="90"/>
        <end position="137"/>
    </location>
</feature>
<dbReference type="SMART" id="SM00355">
    <property type="entry name" value="ZnF_C2H2"/>
    <property type="match status" value="3"/>
</dbReference>
<dbReference type="Gene3D" id="3.30.160.60">
    <property type="entry name" value="Classic Zinc Finger"/>
    <property type="match status" value="2"/>
</dbReference>
<reference evidence="7" key="2">
    <citation type="submission" date="2022-06" db="UniProtKB">
        <authorList>
            <consortium name="EnsemblMetazoa"/>
        </authorList>
    </citation>
    <scope>IDENTIFICATION</scope>
    <source>
        <strain evidence="7">DF5081</strain>
    </source>
</reference>
<dbReference type="GO" id="GO:0000978">
    <property type="term" value="F:RNA polymerase II cis-regulatory region sequence-specific DNA binding"/>
    <property type="evidence" value="ECO:0007669"/>
    <property type="project" value="TreeGrafter"/>
</dbReference>
<dbReference type="SUPFAM" id="SSF57667">
    <property type="entry name" value="beta-beta-alpha zinc fingers"/>
    <property type="match status" value="2"/>
</dbReference>
<dbReference type="AlphaFoldDB" id="A0A8R1HYA5"/>
<accession>A0A8R1HYA5</accession>
<evidence type="ECO:0000313" key="7">
    <source>
        <dbReference type="EnsemblMetazoa" id="CJA15462.1"/>
    </source>
</evidence>
<feature type="domain" description="C2H2-type" evidence="6">
    <location>
        <begin position="354"/>
        <end position="381"/>
    </location>
</feature>
<organism evidence="7 8">
    <name type="scientific">Caenorhabditis japonica</name>
    <dbReference type="NCBI Taxonomy" id="281687"/>
    <lineage>
        <taxon>Eukaryota</taxon>
        <taxon>Metazoa</taxon>
        <taxon>Ecdysozoa</taxon>
        <taxon>Nematoda</taxon>
        <taxon>Chromadorea</taxon>
        <taxon>Rhabditida</taxon>
        <taxon>Rhabditina</taxon>
        <taxon>Rhabditomorpha</taxon>
        <taxon>Rhabditoidea</taxon>
        <taxon>Rhabditidae</taxon>
        <taxon>Peloderinae</taxon>
        <taxon>Caenorhabditis</taxon>
    </lineage>
</organism>
<keyword evidence="3" id="KW-0862">Zinc</keyword>
<keyword evidence="2 4" id="KW-0863">Zinc-finger</keyword>
<dbReference type="Proteomes" id="UP000005237">
    <property type="component" value="Unassembled WGS sequence"/>
</dbReference>
<dbReference type="Pfam" id="PF00096">
    <property type="entry name" value="zf-C2H2"/>
    <property type="match status" value="2"/>
</dbReference>
<dbReference type="PANTHER" id="PTHR23235:SF120">
    <property type="entry name" value="KRUPPEL-LIKE FACTOR 15"/>
    <property type="match status" value="1"/>
</dbReference>
<dbReference type="PANTHER" id="PTHR23235">
    <property type="entry name" value="KRUEPPEL-LIKE TRANSCRIPTION FACTOR"/>
    <property type="match status" value="1"/>
</dbReference>
<keyword evidence="8" id="KW-1185">Reference proteome</keyword>
<feature type="domain" description="C2H2-type" evidence="6">
    <location>
        <begin position="325"/>
        <end position="354"/>
    </location>
</feature>
<feature type="compositionally biased region" description="Acidic residues" evidence="5">
    <location>
        <begin position="100"/>
        <end position="110"/>
    </location>
</feature>
<dbReference type="InterPro" id="IPR036236">
    <property type="entry name" value="Znf_C2H2_sf"/>
</dbReference>
<evidence type="ECO:0000259" key="6">
    <source>
        <dbReference type="PROSITE" id="PS50157"/>
    </source>
</evidence>
<evidence type="ECO:0000256" key="4">
    <source>
        <dbReference type="PROSITE-ProRule" id="PRU00042"/>
    </source>
</evidence>
<evidence type="ECO:0000256" key="5">
    <source>
        <dbReference type="SAM" id="MobiDB-lite"/>
    </source>
</evidence>
<dbReference type="PROSITE" id="PS00028">
    <property type="entry name" value="ZINC_FINGER_C2H2_1"/>
    <property type="match status" value="2"/>
</dbReference>
<dbReference type="EnsemblMetazoa" id="CJA15462.1">
    <property type="protein sequence ID" value="CJA15462.1"/>
    <property type="gene ID" value="WBGene00134666"/>
</dbReference>
<feature type="compositionally biased region" description="Polar residues" evidence="5">
    <location>
        <begin position="254"/>
        <end position="267"/>
    </location>
</feature>
<sequence>MGPETTPECVSEDLMQAVTCLRRAIKGISGGERIEEQKVLDSNDAICELTKITGALERCMETQKTVTELLSGKMKCTTCGATSVGLDCQRSSEERRKVSEEEEDENDEDEKCSSIGSQRVTSVDSSSSVDGFEHPIRSVGSSISVPADEEETTMVVNNEEAMDDHAIVMKHILNGVGAKKDEPEQLKLPVPMEITDSSLLDQFLQTSLLGFNADNSKIDTPSVEENEQEIDNSVLATFFQTLMAGQAASGLIDSGSSENGTESSQASPPGDTPIDSIALLESILAETMNPQNTVDATTSAESKAAARKRKSTPMKVPKTENGAGYVCPMEGCNKVFKEKGSVHRHFVTHIGMRFNCDKCKASYTQKHALMLHQKIHSNPDAYQCRGCGTNYTTQNGLRLHRQRNPTCMEIANNTMDFSASLNSSLSKQTTPTKQMVSAP</sequence>
<dbReference type="InterPro" id="IPR013087">
    <property type="entry name" value="Znf_C2H2_type"/>
</dbReference>
<proteinExistence type="predicted"/>
<dbReference type="OMA" id="NGAGYIC"/>
<feature type="region of interest" description="Disordered" evidence="5">
    <location>
        <begin position="292"/>
        <end position="317"/>
    </location>
</feature>
<protein>
    <recommendedName>
        <fullName evidence="6">C2H2-type domain-containing protein</fullName>
    </recommendedName>
</protein>
<evidence type="ECO:0000256" key="3">
    <source>
        <dbReference type="ARBA" id="ARBA00022833"/>
    </source>
</evidence>